<comment type="caution">
    <text evidence="3">The sequence shown here is derived from an EMBL/GenBank/DDBJ whole genome shotgun (WGS) entry which is preliminary data.</text>
</comment>
<reference evidence="4" key="1">
    <citation type="journal article" date="2019" name="Int. J. Syst. Evol. Microbiol.">
        <title>The Global Catalogue of Microorganisms (GCM) 10K type strain sequencing project: providing services to taxonomists for standard genome sequencing and annotation.</title>
        <authorList>
            <consortium name="The Broad Institute Genomics Platform"/>
            <consortium name="The Broad Institute Genome Sequencing Center for Infectious Disease"/>
            <person name="Wu L."/>
            <person name="Ma J."/>
        </authorList>
    </citation>
    <scope>NUCLEOTIDE SEQUENCE [LARGE SCALE GENOMIC DNA]</scope>
    <source>
        <strain evidence="4">KCTC 33576</strain>
    </source>
</reference>
<keyword evidence="1" id="KW-1133">Transmembrane helix</keyword>
<proteinExistence type="predicted"/>
<name>A0ABW5XI62_9MICO</name>
<sequence>MSNQQSVDKNKRREEARAKALEIKKEQERRERRSRMVILAAVIAGLALVVALAVIILRQAPSTIPSDITSMPADVEAPANASTDDGSFALYQGEVVTELPADVPVLDLYLDFMCSHCANFETIHNDWLMGKQESGELVVRLHPIAILGASESYVRGSTYAALLEKDLDKAQQFASWAFINQTATGMGTTAQADYLKSIGVSDQDAEAATSGKYERFIQAASTVTLNTPELRDESGSFGTPAIFFDGDRVTSSYIEAEAWQADVEERIAAAAN</sequence>
<evidence type="ECO:0000259" key="2">
    <source>
        <dbReference type="Pfam" id="PF13462"/>
    </source>
</evidence>
<dbReference type="EMBL" id="JBHUOP010000011">
    <property type="protein sequence ID" value="MFD2841822.1"/>
    <property type="molecule type" value="Genomic_DNA"/>
</dbReference>
<dbReference type="InterPro" id="IPR012336">
    <property type="entry name" value="Thioredoxin-like_fold"/>
</dbReference>
<evidence type="ECO:0000313" key="3">
    <source>
        <dbReference type="EMBL" id="MFD2841822.1"/>
    </source>
</evidence>
<dbReference type="CDD" id="cd02972">
    <property type="entry name" value="DsbA_family"/>
    <property type="match status" value="1"/>
</dbReference>
<keyword evidence="1" id="KW-0812">Transmembrane</keyword>
<dbReference type="InterPro" id="IPR036249">
    <property type="entry name" value="Thioredoxin-like_sf"/>
</dbReference>
<dbReference type="Gene3D" id="3.40.30.10">
    <property type="entry name" value="Glutaredoxin"/>
    <property type="match status" value="1"/>
</dbReference>
<dbReference type="Pfam" id="PF13462">
    <property type="entry name" value="Thioredoxin_4"/>
    <property type="match status" value="1"/>
</dbReference>
<protein>
    <submittedName>
        <fullName evidence="3">DsbA family protein</fullName>
    </submittedName>
</protein>
<evidence type="ECO:0000256" key="1">
    <source>
        <dbReference type="SAM" id="Phobius"/>
    </source>
</evidence>
<keyword evidence="4" id="KW-1185">Reference proteome</keyword>
<dbReference type="SUPFAM" id="SSF52833">
    <property type="entry name" value="Thioredoxin-like"/>
    <property type="match status" value="1"/>
</dbReference>
<dbReference type="Proteomes" id="UP001597391">
    <property type="component" value="Unassembled WGS sequence"/>
</dbReference>
<dbReference type="RefSeq" id="WP_377468237.1">
    <property type="nucleotide sequence ID" value="NZ_JBHUOP010000011.1"/>
</dbReference>
<feature type="transmembrane region" description="Helical" evidence="1">
    <location>
        <begin position="37"/>
        <end position="57"/>
    </location>
</feature>
<gene>
    <name evidence="3" type="ORF">ACFSYH_14775</name>
</gene>
<keyword evidence="1" id="KW-0472">Membrane</keyword>
<feature type="domain" description="Thioredoxin-like fold" evidence="2">
    <location>
        <begin position="105"/>
        <end position="259"/>
    </location>
</feature>
<evidence type="ECO:0000313" key="4">
    <source>
        <dbReference type="Proteomes" id="UP001597391"/>
    </source>
</evidence>
<organism evidence="3 4">
    <name type="scientific">Populibacterium corticicola</name>
    <dbReference type="NCBI Taxonomy" id="1812826"/>
    <lineage>
        <taxon>Bacteria</taxon>
        <taxon>Bacillati</taxon>
        <taxon>Actinomycetota</taxon>
        <taxon>Actinomycetes</taxon>
        <taxon>Micrococcales</taxon>
        <taxon>Jonesiaceae</taxon>
        <taxon>Populibacterium</taxon>
    </lineage>
</organism>
<accession>A0ABW5XI62</accession>